<dbReference type="Proteomes" id="UP000054477">
    <property type="component" value="Unassembled WGS sequence"/>
</dbReference>
<keyword evidence="2" id="KW-1185">Reference proteome</keyword>
<evidence type="ECO:0000313" key="1">
    <source>
        <dbReference type="EMBL" id="KIJ96565.1"/>
    </source>
</evidence>
<evidence type="ECO:0000313" key="2">
    <source>
        <dbReference type="Proteomes" id="UP000054477"/>
    </source>
</evidence>
<dbReference type="AlphaFoldDB" id="A0A0C9WVP3"/>
<gene>
    <name evidence="1" type="ORF">K443DRAFT_10526</name>
</gene>
<protein>
    <submittedName>
        <fullName evidence="1">Uncharacterized protein</fullName>
    </submittedName>
</protein>
<reference evidence="2" key="2">
    <citation type="submission" date="2015-01" db="EMBL/GenBank/DDBJ databases">
        <title>Evolutionary Origins and Diversification of the Mycorrhizal Mutualists.</title>
        <authorList>
            <consortium name="DOE Joint Genome Institute"/>
            <consortium name="Mycorrhizal Genomics Consortium"/>
            <person name="Kohler A."/>
            <person name="Kuo A."/>
            <person name="Nagy L.G."/>
            <person name="Floudas D."/>
            <person name="Copeland A."/>
            <person name="Barry K.W."/>
            <person name="Cichocki N."/>
            <person name="Veneault-Fourrey C."/>
            <person name="LaButti K."/>
            <person name="Lindquist E.A."/>
            <person name="Lipzen A."/>
            <person name="Lundell T."/>
            <person name="Morin E."/>
            <person name="Murat C."/>
            <person name="Riley R."/>
            <person name="Ohm R."/>
            <person name="Sun H."/>
            <person name="Tunlid A."/>
            <person name="Henrissat B."/>
            <person name="Grigoriev I.V."/>
            <person name="Hibbett D.S."/>
            <person name="Martin F."/>
        </authorList>
    </citation>
    <scope>NUCLEOTIDE SEQUENCE [LARGE SCALE GENOMIC DNA]</scope>
    <source>
        <strain evidence="2">LaAM-08-1</strain>
    </source>
</reference>
<dbReference type="EMBL" id="KN838717">
    <property type="protein sequence ID" value="KIJ96565.1"/>
    <property type="molecule type" value="Genomic_DNA"/>
</dbReference>
<proteinExistence type="predicted"/>
<accession>A0A0C9WVP3</accession>
<reference evidence="1 2" key="1">
    <citation type="submission" date="2014-04" db="EMBL/GenBank/DDBJ databases">
        <authorList>
            <consortium name="DOE Joint Genome Institute"/>
            <person name="Kuo A."/>
            <person name="Kohler A."/>
            <person name="Nagy L.G."/>
            <person name="Floudas D."/>
            <person name="Copeland A."/>
            <person name="Barry K.W."/>
            <person name="Cichocki N."/>
            <person name="Veneault-Fourrey C."/>
            <person name="LaButti K."/>
            <person name="Lindquist E.A."/>
            <person name="Lipzen A."/>
            <person name="Lundell T."/>
            <person name="Morin E."/>
            <person name="Murat C."/>
            <person name="Sun H."/>
            <person name="Tunlid A."/>
            <person name="Henrissat B."/>
            <person name="Grigoriev I.V."/>
            <person name="Hibbett D.S."/>
            <person name="Martin F."/>
            <person name="Nordberg H.P."/>
            <person name="Cantor M.N."/>
            <person name="Hua S.X."/>
        </authorList>
    </citation>
    <scope>NUCLEOTIDE SEQUENCE [LARGE SCALE GENOMIC DNA]</scope>
    <source>
        <strain evidence="1 2">LaAM-08-1</strain>
    </source>
</reference>
<sequence length="51" mass="5544">MTSTQDNDGTACSLDGATLLIATWQPNGERALPSSVVETAPHFKRQRWDGL</sequence>
<dbReference type="HOGENOM" id="CLU_3106723_0_0_1"/>
<name>A0A0C9WVP3_9AGAR</name>
<organism evidence="1 2">
    <name type="scientific">Laccaria amethystina LaAM-08-1</name>
    <dbReference type="NCBI Taxonomy" id="1095629"/>
    <lineage>
        <taxon>Eukaryota</taxon>
        <taxon>Fungi</taxon>
        <taxon>Dikarya</taxon>
        <taxon>Basidiomycota</taxon>
        <taxon>Agaricomycotina</taxon>
        <taxon>Agaricomycetes</taxon>
        <taxon>Agaricomycetidae</taxon>
        <taxon>Agaricales</taxon>
        <taxon>Agaricineae</taxon>
        <taxon>Hydnangiaceae</taxon>
        <taxon>Laccaria</taxon>
    </lineage>
</organism>